<evidence type="ECO:0000256" key="1">
    <source>
        <dbReference type="SAM" id="Phobius"/>
    </source>
</evidence>
<evidence type="ECO:0000313" key="3">
    <source>
        <dbReference type="Proteomes" id="UP001162480"/>
    </source>
</evidence>
<keyword evidence="1" id="KW-1133">Transmembrane helix</keyword>
<keyword evidence="1" id="KW-0472">Membrane</keyword>
<feature type="transmembrane region" description="Helical" evidence="1">
    <location>
        <begin position="46"/>
        <end position="69"/>
    </location>
</feature>
<sequence>MLSIHSQHPQEIFIYEYPFERLYSGTYRRISDTGESFRRLYFVKRVIFVVLMTHTATFFTFTTNNFILLKAFKFITYNWMSPTI</sequence>
<dbReference type="EMBL" id="OX597820">
    <property type="protein sequence ID" value="CAI9725489.1"/>
    <property type="molecule type" value="Genomic_DNA"/>
</dbReference>
<organism evidence="2 3">
    <name type="scientific">Octopus vulgaris</name>
    <name type="common">Common octopus</name>
    <dbReference type="NCBI Taxonomy" id="6645"/>
    <lineage>
        <taxon>Eukaryota</taxon>
        <taxon>Metazoa</taxon>
        <taxon>Spiralia</taxon>
        <taxon>Lophotrochozoa</taxon>
        <taxon>Mollusca</taxon>
        <taxon>Cephalopoda</taxon>
        <taxon>Coleoidea</taxon>
        <taxon>Octopodiformes</taxon>
        <taxon>Octopoda</taxon>
        <taxon>Incirrata</taxon>
        <taxon>Octopodidae</taxon>
        <taxon>Octopus</taxon>
    </lineage>
</organism>
<proteinExistence type="predicted"/>
<dbReference type="Proteomes" id="UP001162480">
    <property type="component" value="Chromosome 7"/>
</dbReference>
<evidence type="ECO:0000313" key="2">
    <source>
        <dbReference type="EMBL" id="CAI9725489.1"/>
    </source>
</evidence>
<gene>
    <name evidence="2" type="ORF">OCTVUL_1B014564</name>
</gene>
<dbReference type="AlphaFoldDB" id="A0AA36B1C0"/>
<protein>
    <submittedName>
        <fullName evidence="2">Uncharacterized protein</fullName>
    </submittedName>
</protein>
<reference evidence="2" key="1">
    <citation type="submission" date="2023-08" db="EMBL/GenBank/DDBJ databases">
        <authorList>
            <person name="Alioto T."/>
            <person name="Alioto T."/>
            <person name="Gomez Garrido J."/>
        </authorList>
    </citation>
    <scope>NUCLEOTIDE SEQUENCE</scope>
</reference>
<keyword evidence="3" id="KW-1185">Reference proteome</keyword>
<accession>A0AA36B1C0</accession>
<keyword evidence="1" id="KW-0812">Transmembrane</keyword>
<name>A0AA36B1C0_OCTVU</name>